<proteinExistence type="predicted"/>
<reference evidence="2 3" key="1">
    <citation type="journal article" date="2021" name="Int. J. Syst. Evol. Microbiol.">
        <title>Reticulibacter mediterranei gen. nov., sp. nov., within the new family Reticulibacteraceae fam. nov., and Ktedonospora formicarum gen. nov., sp. nov., Ktedonobacter robiniae sp. nov., Dictyobacter formicarum sp. nov. and Dictyobacter arantiisoli sp. nov., belonging to the class Ktedonobacteria.</title>
        <authorList>
            <person name="Yabe S."/>
            <person name="Zheng Y."/>
            <person name="Wang C.M."/>
            <person name="Sakai Y."/>
            <person name="Abe K."/>
            <person name="Yokota A."/>
            <person name="Donadio S."/>
            <person name="Cavaletti L."/>
            <person name="Monciardini P."/>
        </authorList>
    </citation>
    <scope>NUCLEOTIDE SEQUENCE [LARGE SCALE GENOMIC DNA]</scope>
    <source>
        <strain evidence="2 3">SOSP1-30</strain>
    </source>
</reference>
<sequence>MAMSWLKRCISEVRLIHAYTIANTQAALEYRSAFIVQVVAMLANDSLWLFFWWNYFQQFPLVNGWQGSDIVILWAVSACGFGISVAIFGNARQISALVMNGGLDAYLGMPRYALIHVCIAATDPTAWGDIIFAIGAYLLLVRPDIGHIGLFILLVLLVSLIYTAFLVLLNSLAFFLGNTEGMAQQLFGALISFSTYPMDIFNGFVRVLLFTILPAGFVSFVPLQLLRHFSWSLLGILISAVAIFILAAAGLFEAGLRRYESGNLMGSQM</sequence>
<accession>A0ABQ3UKM5</accession>
<gene>
    <name evidence="2" type="ORF">KSB_16850</name>
</gene>
<dbReference type="PANTHER" id="PTHR36833:SF1">
    <property type="entry name" value="INTEGRAL MEMBRANE TRANSPORT PROTEIN"/>
    <property type="match status" value="1"/>
</dbReference>
<keyword evidence="1" id="KW-0812">Transmembrane</keyword>
<evidence type="ECO:0008006" key="4">
    <source>
        <dbReference type="Google" id="ProtNLM"/>
    </source>
</evidence>
<feature type="transmembrane region" description="Helical" evidence="1">
    <location>
        <begin position="229"/>
        <end position="252"/>
    </location>
</feature>
<keyword evidence="1" id="KW-1133">Transmembrane helix</keyword>
<dbReference type="InterPro" id="IPR010390">
    <property type="entry name" value="ABC-2_transporter-like"/>
</dbReference>
<protein>
    <recommendedName>
        <fullName evidence="4">ABC transporter permease</fullName>
    </recommendedName>
</protein>
<dbReference type="PANTHER" id="PTHR36833">
    <property type="entry name" value="SLR0610 PROTEIN-RELATED"/>
    <property type="match status" value="1"/>
</dbReference>
<dbReference type="RefSeq" id="WP_201370041.1">
    <property type="nucleotide sequence ID" value="NZ_BNJG01000001.1"/>
</dbReference>
<organism evidence="2 3">
    <name type="scientific">Ktedonobacter robiniae</name>
    <dbReference type="NCBI Taxonomy" id="2778365"/>
    <lineage>
        <taxon>Bacteria</taxon>
        <taxon>Bacillati</taxon>
        <taxon>Chloroflexota</taxon>
        <taxon>Ktedonobacteria</taxon>
        <taxon>Ktedonobacterales</taxon>
        <taxon>Ktedonobacteraceae</taxon>
        <taxon>Ktedonobacter</taxon>
    </lineage>
</organism>
<evidence type="ECO:0000313" key="3">
    <source>
        <dbReference type="Proteomes" id="UP000654345"/>
    </source>
</evidence>
<feature type="transmembrane region" description="Helical" evidence="1">
    <location>
        <begin position="145"/>
        <end position="176"/>
    </location>
</feature>
<dbReference type="EMBL" id="BNJG01000001">
    <property type="protein sequence ID" value="GHO53210.1"/>
    <property type="molecule type" value="Genomic_DNA"/>
</dbReference>
<feature type="transmembrane region" description="Helical" evidence="1">
    <location>
        <begin position="33"/>
        <end position="51"/>
    </location>
</feature>
<dbReference type="Pfam" id="PF06182">
    <property type="entry name" value="ABC2_membrane_6"/>
    <property type="match status" value="1"/>
</dbReference>
<keyword evidence="3" id="KW-1185">Reference proteome</keyword>
<comment type="caution">
    <text evidence="2">The sequence shown here is derived from an EMBL/GenBank/DDBJ whole genome shotgun (WGS) entry which is preliminary data.</text>
</comment>
<dbReference type="Proteomes" id="UP000654345">
    <property type="component" value="Unassembled WGS sequence"/>
</dbReference>
<feature type="transmembrane region" description="Helical" evidence="1">
    <location>
        <begin position="71"/>
        <end position="91"/>
    </location>
</feature>
<evidence type="ECO:0000313" key="2">
    <source>
        <dbReference type="EMBL" id="GHO53210.1"/>
    </source>
</evidence>
<feature type="transmembrane region" description="Helical" evidence="1">
    <location>
        <begin position="112"/>
        <end position="139"/>
    </location>
</feature>
<feature type="transmembrane region" description="Helical" evidence="1">
    <location>
        <begin position="203"/>
        <end position="223"/>
    </location>
</feature>
<evidence type="ECO:0000256" key="1">
    <source>
        <dbReference type="SAM" id="Phobius"/>
    </source>
</evidence>
<name>A0ABQ3UKM5_9CHLR</name>
<keyword evidence="1" id="KW-0472">Membrane</keyword>